<dbReference type="InterPro" id="IPR054470">
    <property type="entry name" value="FIMAH_dom"/>
</dbReference>
<dbReference type="Gene3D" id="2.60.120.260">
    <property type="entry name" value="Galactose-binding domain-like"/>
    <property type="match status" value="1"/>
</dbReference>
<evidence type="ECO:0000259" key="2">
    <source>
        <dbReference type="PROSITE" id="PS50022"/>
    </source>
</evidence>
<feature type="signal peptide" evidence="1">
    <location>
        <begin position="1"/>
        <end position="26"/>
    </location>
</feature>
<keyword evidence="1" id="KW-0732">Signal</keyword>
<name>A0A1X7KN50_9BACL</name>
<dbReference type="Pfam" id="PF22888">
    <property type="entry name" value="FIMAH"/>
    <property type="match status" value="1"/>
</dbReference>
<dbReference type="InterPro" id="IPR008979">
    <property type="entry name" value="Galactose-bd-like_sf"/>
</dbReference>
<protein>
    <recommendedName>
        <fullName evidence="2">F5/8 type C domain-containing protein</fullName>
    </recommendedName>
</protein>
<keyword evidence="4" id="KW-1185">Reference proteome</keyword>
<dbReference type="Pfam" id="PF16147">
    <property type="entry name" value="DUF4855"/>
    <property type="match status" value="1"/>
</dbReference>
<dbReference type="AlphaFoldDB" id="A0A1X7KN50"/>
<dbReference type="PROSITE" id="PS50022">
    <property type="entry name" value="FA58C_3"/>
    <property type="match status" value="1"/>
</dbReference>
<reference evidence="3 4" key="1">
    <citation type="submission" date="2017-04" db="EMBL/GenBank/DDBJ databases">
        <authorList>
            <person name="Afonso C.L."/>
            <person name="Miller P.J."/>
            <person name="Scott M.A."/>
            <person name="Spackman E."/>
            <person name="Goraichik I."/>
            <person name="Dimitrov K.M."/>
            <person name="Suarez D.L."/>
            <person name="Swayne D.E."/>
        </authorList>
    </citation>
    <scope>NUCLEOTIDE SEQUENCE [LARGE SCALE GENOMIC DNA]</scope>
    <source>
        <strain evidence="3 4">11</strain>
    </source>
</reference>
<feature type="chain" id="PRO_5038839105" description="F5/8 type C domain-containing protein" evidence="1">
    <location>
        <begin position="27"/>
        <end position="647"/>
    </location>
</feature>
<dbReference type="EMBL" id="FXAZ01000003">
    <property type="protein sequence ID" value="SMG42592.1"/>
    <property type="molecule type" value="Genomic_DNA"/>
</dbReference>
<dbReference type="STRING" id="1852522.SAMN06295960_2513"/>
<evidence type="ECO:0000313" key="4">
    <source>
        <dbReference type="Proteomes" id="UP000193834"/>
    </source>
</evidence>
<dbReference type="Proteomes" id="UP000193834">
    <property type="component" value="Unassembled WGS sequence"/>
</dbReference>
<proteinExistence type="predicted"/>
<dbReference type="InterPro" id="IPR000421">
    <property type="entry name" value="FA58C"/>
</dbReference>
<sequence>MLLSMKKWVPFVLAALLMVSLLPAVKAEGASASASSTNYYNLAPQSTYTWSEAPESAYPDPGNKLTDGVIGSTFVLDPAWVGHIRKQAREIEFDLGASKSIASIKVHFLQDWPSSAILFPLTVSMYVSDDKEHWALLSHKATEKLWVDGPPVDQYYTWDGSEDGIAASSTGAEIAYARYVKVVFTMHTRAWSFIDEVEIMGADGKLAGAQTIPPSPYDYQVTGADTAGINNLTLLYNGHYSNGDGDWTKETIMPHISYVDNQGEPLDWMFDGVLYLGLFSPNGKSFDGSATVQEWNWYLNKTFAAQGDMHQLNEAAKEVGQKLGDPNHKVKVVVMIPDPGEYLTDFGDVDGDGQSENFNAGQVGMEQAMINRKKGVSWWIDQVEARWAQATYSNLELSGLYWLSEQVSTSSIGPEMLESVSGMVHAKNMKLFWIPHFLAYKSYMWQDVGIDAAAFQPNYFFEEMSGDRIEDAAKTAKRYNMGVEIEFDSRLLTEPDIFRQRYIEYLDGGVKYGYMGSPFKAYYQGSGPVLRTAALSQDPDTRILYDWLYQFVKGTYVLNSGSSAALKQSVERFEAAGEFKNHGAARSLTAKLDSVIRSEQKQQTNQAVEHMNDFVEHLHSKQKSGHISGKAYQQLFNTAQCWLSNHQ</sequence>
<evidence type="ECO:0000313" key="3">
    <source>
        <dbReference type="EMBL" id="SMG42592.1"/>
    </source>
</evidence>
<gene>
    <name evidence="3" type="ORF">SAMN06295960_2513</name>
</gene>
<dbReference type="InterPro" id="IPR032329">
    <property type="entry name" value="DUF4855"/>
</dbReference>
<evidence type="ECO:0000256" key="1">
    <source>
        <dbReference type="SAM" id="SignalP"/>
    </source>
</evidence>
<feature type="domain" description="F5/8 type C" evidence="2">
    <location>
        <begin position="79"/>
        <end position="202"/>
    </location>
</feature>
<accession>A0A1X7KN50</accession>
<dbReference type="RefSeq" id="WP_244903387.1">
    <property type="nucleotide sequence ID" value="NZ_FXAZ01000003.1"/>
</dbReference>
<dbReference type="SUPFAM" id="SSF49785">
    <property type="entry name" value="Galactose-binding domain-like"/>
    <property type="match status" value="1"/>
</dbReference>
<organism evidence="3 4">
    <name type="scientific">Paenibacillus aquistagni</name>
    <dbReference type="NCBI Taxonomy" id="1852522"/>
    <lineage>
        <taxon>Bacteria</taxon>
        <taxon>Bacillati</taxon>
        <taxon>Bacillota</taxon>
        <taxon>Bacilli</taxon>
        <taxon>Bacillales</taxon>
        <taxon>Paenibacillaceae</taxon>
        <taxon>Paenibacillus</taxon>
    </lineage>
</organism>